<evidence type="ECO:0000256" key="3">
    <source>
        <dbReference type="ARBA" id="ARBA00022842"/>
    </source>
</evidence>
<dbReference type="GO" id="GO:0006020">
    <property type="term" value="P:inositol metabolic process"/>
    <property type="evidence" value="ECO:0007669"/>
    <property type="project" value="TreeGrafter"/>
</dbReference>
<dbReference type="Gene3D" id="3.30.540.10">
    <property type="entry name" value="Fructose-1,6-Bisphosphatase, subunit A, domain 1"/>
    <property type="match status" value="1"/>
</dbReference>
<evidence type="ECO:0000313" key="6">
    <source>
        <dbReference type="Proteomes" id="UP001378188"/>
    </source>
</evidence>
<dbReference type="CDD" id="cd01638">
    <property type="entry name" value="CysQ"/>
    <property type="match status" value="1"/>
</dbReference>
<keyword evidence="3 4" id="KW-0460">Magnesium</keyword>
<name>A0AAW9RLB1_9HYPH</name>
<dbReference type="PRINTS" id="PR00377">
    <property type="entry name" value="IMPHPHTASES"/>
</dbReference>
<sequence length="272" mass="28939">MPTASETDRIDLDLISEAAREAGALALDFFRKAPRRWNKADDTVVTEADIAVDRLLMEKLRTARPAYGWLSEEHPDDGSRLKAVRAFIVDPIDGTRAFVDGGDEWVVSIGIAAGEHPVAGVLCNPVRDELWTARAGGGAWRNGERLAVSDTAGLASARIAASRKAAAEAGLDDAAFVPDRRFLKSLAHRLARVAAGETDAALATSDSADWDLAAALLLVREAGGVVTDMYGEPVRLNQLSTKHPAFVAAGPRLHAAILEAAVRSEAIVKAED</sequence>
<reference evidence="5 6" key="1">
    <citation type="submission" date="2024-02" db="EMBL/GenBank/DDBJ databases">
        <title>Genome analysis and characterization of Microbaculum marinisediminis sp. nov., isolated from marine sediment.</title>
        <authorList>
            <person name="Du Z.-J."/>
            <person name="Ye Y.-Q."/>
            <person name="Zhang Z.-R."/>
            <person name="Yuan S.-M."/>
            <person name="Zhang X.-Y."/>
        </authorList>
    </citation>
    <scope>NUCLEOTIDE SEQUENCE [LARGE SCALE GENOMIC DNA]</scope>
    <source>
        <strain evidence="5 6">SDUM1044001</strain>
    </source>
</reference>
<dbReference type="GO" id="GO:0046872">
    <property type="term" value="F:metal ion binding"/>
    <property type="evidence" value="ECO:0007669"/>
    <property type="project" value="UniProtKB-KW"/>
</dbReference>
<keyword evidence="5" id="KW-0378">Hydrolase</keyword>
<dbReference type="AlphaFoldDB" id="A0AAW9RLB1"/>
<accession>A0AAW9RLB1</accession>
<feature type="binding site" evidence="4">
    <location>
        <position position="93"/>
    </location>
    <ligand>
        <name>Mg(2+)</name>
        <dbReference type="ChEBI" id="CHEBI:18420"/>
        <label>2</label>
    </ligand>
</feature>
<comment type="cofactor">
    <cofactor evidence="4">
        <name>Mg(2+)</name>
        <dbReference type="ChEBI" id="CHEBI:18420"/>
    </cofactor>
</comment>
<keyword evidence="2 4" id="KW-0479">Metal-binding</keyword>
<dbReference type="GO" id="GO:0008441">
    <property type="term" value="F:3'(2'),5'-bisphosphate nucleotidase activity"/>
    <property type="evidence" value="ECO:0007669"/>
    <property type="project" value="UniProtKB-EC"/>
</dbReference>
<evidence type="ECO:0000313" key="5">
    <source>
        <dbReference type="EMBL" id="MEJ8571042.1"/>
    </source>
</evidence>
<dbReference type="EMBL" id="JAZHOF010000002">
    <property type="protein sequence ID" value="MEJ8571042.1"/>
    <property type="molecule type" value="Genomic_DNA"/>
</dbReference>
<dbReference type="PANTHER" id="PTHR20854:SF4">
    <property type="entry name" value="INOSITOL-1-MONOPHOSPHATASE-RELATED"/>
    <property type="match status" value="1"/>
</dbReference>
<dbReference type="GO" id="GO:0007165">
    <property type="term" value="P:signal transduction"/>
    <property type="evidence" value="ECO:0007669"/>
    <property type="project" value="TreeGrafter"/>
</dbReference>
<organism evidence="5 6">
    <name type="scientific">Microbaculum marinum</name>
    <dbReference type="NCBI Taxonomy" id="1764581"/>
    <lineage>
        <taxon>Bacteria</taxon>
        <taxon>Pseudomonadati</taxon>
        <taxon>Pseudomonadota</taxon>
        <taxon>Alphaproteobacteria</taxon>
        <taxon>Hyphomicrobiales</taxon>
        <taxon>Tepidamorphaceae</taxon>
        <taxon>Microbaculum</taxon>
    </lineage>
</organism>
<dbReference type="SUPFAM" id="SSF56655">
    <property type="entry name" value="Carbohydrate phosphatase"/>
    <property type="match status" value="1"/>
</dbReference>
<feature type="binding site" evidence="4">
    <location>
        <position position="92"/>
    </location>
    <ligand>
        <name>Mg(2+)</name>
        <dbReference type="ChEBI" id="CHEBI:18420"/>
        <label>1</label>
        <note>catalytic</note>
    </ligand>
</feature>
<feature type="binding site" evidence="4">
    <location>
        <position position="211"/>
    </location>
    <ligand>
        <name>Mg(2+)</name>
        <dbReference type="ChEBI" id="CHEBI:18420"/>
        <label>1</label>
        <note>catalytic</note>
    </ligand>
</feature>
<comment type="similarity">
    <text evidence="1">Belongs to the inositol monophosphatase superfamily.</text>
</comment>
<dbReference type="PROSITE" id="PS00630">
    <property type="entry name" value="IMP_2"/>
    <property type="match status" value="1"/>
</dbReference>
<dbReference type="Gene3D" id="3.40.190.80">
    <property type="match status" value="1"/>
</dbReference>
<dbReference type="PANTHER" id="PTHR20854">
    <property type="entry name" value="INOSITOL MONOPHOSPHATASE"/>
    <property type="match status" value="1"/>
</dbReference>
<evidence type="ECO:0000256" key="2">
    <source>
        <dbReference type="ARBA" id="ARBA00022723"/>
    </source>
</evidence>
<dbReference type="Pfam" id="PF00459">
    <property type="entry name" value="Inositol_P"/>
    <property type="match status" value="1"/>
</dbReference>
<evidence type="ECO:0000256" key="1">
    <source>
        <dbReference type="ARBA" id="ARBA00009759"/>
    </source>
</evidence>
<dbReference type="GO" id="GO:0008934">
    <property type="term" value="F:inositol monophosphate 1-phosphatase activity"/>
    <property type="evidence" value="ECO:0007669"/>
    <property type="project" value="TreeGrafter"/>
</dbReference>
<gene>
    <name evidence="5" type="ORF">V3328_06135</name>
</gene>
<proteinExistence type="inferred from homology"/>
<dbReference type="EC" id="3.1.3.7" evidence="5"/>
<feature type="binding site" evidence="4">
    <location>
        <position position="72"/>
    </location>
    <ligand>
        <name>Mg(2+)</name>
        <dbReference type="ChEBI" id="CHEBI:18420"/>
        <label>1</label>
        <note>catalytic</note>
    </ligand>
</feature>
<dbReference type="GO" id="GO:0046854">
    <property type="term" value="P:phosphatidylinositol phosphate biosynthetic process"/>
    <property type="evidence" value="ECO:0007669"/>
    <property type="project" value="InterPro"/>
</dbReference>
<evidence type="ECO:0000256" key="4">
    <source>
        <dbReference type="PIRSR" id="PIRSR600760-2"/>
    </source>
</evidence>
<comment type="caution">
    <text evidence="5">The sequence shown here is derived from an EMBL/GenBank/DDBJ whole genome shotgun (WGS) entry which is preliminary data.</text>
</comment>
<feature type="binding site" evidence="4">
    <location>
        <position position="90"/>
    </location>
    <ligand>
        <name>Mg(2+)</name>
        <dbReference type="ChEBI" id="CHEBI:18420"/>
        <label>2</label>
    </ligand>
</feature>
<dbReference type="Proteomes" id="UP001378188">
    <property type="component" value="Unassembled WGS sequence"/>
</dbReference>
<protein>
    <submittedName>
        <fullName evidence="5">3'(2'),5'-bisphosphate nucleotidase CysQ</fullName>
        <ecNumber evidence="5">3.1.3.7</ecNumber>
    </submittedName>
</protein>
<dbReference type="RefSeq" id="WP_340328731.1">
    <property type="nucleotide sequence ID" value="NZ_JAZHOF010000002.1"/>
</dbReference>
<keyword evidence="6" id="KW-1185">Reference proteome</keyword>
<dbReference type="InterPro" id="IPR020550">
    <property type="entry name" value="Inositol_monophosphatase_CS"/>
</dbReference>
<dbReference type="InterPro" id="IPR000760">
    <property type="entry name" value="Inositol_monophosphatase-like"/>
</dbReference>